<gene>
    <name evidence="1" type="ORF">FNJ47_02810</name>
</gene>
<dbReference type="AlphaFoldDB" id="A0A6P1B8T8"/>
<reference evidence="1 2" key="1">
    <citation type="journal article" date="2020" name="Arch. Microbiol.">
        <title>Bradyrhizobium uaiense sp. nov., a new highly efficient cowpea symbiont.</title>
        <authorList>
            <person name="Cabral Michel D."/>
            <person name="Azarias Guimaraes A."/>
            <person name="Martins da Costa E."/>
            <person name="Soares de Carvalho T."/>
            <person name="Balsanelli E."/>
            <person name="Willems A."/>
            <person name="Maltempi de Souza E."/>
            <person name="de Souza Moreira F.M."/>
        </authorList>
    </citation>
    <scope>NUCLEOTIDE SEQUENCE [LARGE SCALE GENOMIC DNA]</scope>
    <source>
        <strain evidence="1 2">UFLA 03-164</strain>
    </source>
</reference>
<keyword evidence="2" id="KW-1185">Reference proteome</keyword>
<evidence type="ECO:0000313" key="1">
    <source>
        <dbReference type="EMBL" id="NEU94783.1"/>
    </source>
</evidence>
<comment type="caution">
    <text evidence="1">The sequence shown here is derived from an EMBL/GenBank/DDBJ whole genome shotgun (WGS) entry which is preliminary data.</text>
</comment>
<proteinExistence type="predicted"/>
<dbReference type="EMBL" id="VKHP01000006">
    <property type="protein sequence ID" value="NEU94783.1"/>
    <property type="molecule type" value="Genomic_DNA"/>
</dbReference>
<evidence type="ECO:0000313" key="2">
    <source>
        <dbReference type="Proteomes" id="UP000468531"/>
    </source>
</evidence>
<sequence length="111" mass="12392">MFVRPRGNQIWHAHISAIRNHLEIAVRPDLANCALRKLNLIGLRRIEYPNGAISEAADYAGYRAEDKAGNVRVFLQLLPGDPSVDWLEITDKTDQFIVVVSGIDRTGENPA</sequence>
<protein>
    <submittedName>
        <fullName evidence="1">Uncharacterized protein</fullName>
    </submittedName>
</protein>
<accession>A0A6P1B8T8</accession>
<name>A0A6P1B8T8_9BRAD</name>
<dbReference type="RefSeq" id="WP_163150420.1">
    <property type="nucleotide sequence ID" value="NZ_VKHP01000006.1"/>
</dbReference>
<organism evidence="1 2">
    <name type="scientific">Bradyrhizobium uaiense</name>
    <dbReference type="NCBI Taxonomy" id="2594946"/>
    <lineage>
        <taxon>Bacteria</taxon>
        <taxon>Pseudomonadati</taxon>
        <taxon>Pseudomonadota</taxon>
        <taxon>Alphaproteobacteria</taxon>
        <taxon>Hyphomicrobiales</taxon>
        <taxon>Nitrobacteraceae</taxon>
        <taxon>Bradyrhizobium</taxon>
    </lineage>
</organism>
<dbReference type="Proteomes" id="UP000468531">
    <property type="component" value="Unassembled WGS sequence"/>
</dbReference>